<reference evidence="5 6" key="1">
    <citation type="submission" date="2018-06" db="EMBL/GenBank/DDBJ databases">
        <authorList>
            <consortium name="Pathogen Informatics"/>
            <person name="Doyle S."/>
        </authorList>
    </citation>
    <scope>NUCLEOTIDE SEQUENCE [LARGE SCALE GENOMIC DNA]</scope>
    <source>
        <strain evidence="5 6">NCTC10254</strain>
    </source>
</reference>
<dbReference type="EMBL" id="UARK01000033">
    <property type="protein sequence ID" value="SPW33201.1"/>
    <property type="molecule type" value="Genomic_DNA"/>
</dbReference>
<dbReference type="EC" id="2.6.1.83" evidence="5"/>
<evidence type="ECO:0000259" key="4">
    <source>
        <dbReference type="Pfam" id="PF00155"/>
    </source>
</evidence>
<gene>
    <name evidence="5" type="primary">dapL</name>
    <name evidence="5" type="ORF">NCTC10254_02346</name>
</gene>
<dbReference type="InterPro" id="IPR015424">
    <property type="entry name" value="PyrdxlP-dep_Trfase"/>
</dbReference>
<dbReference type="Pfam" id="PF00155">
    <property type="entry name" value="Aminotran_1_2"/>
    <property type="match status" value="1"/>
</dbReference>
<dbReference type="InterPro" id="IPR004839">
    <property type="entry name" value="Aminotransferase_I/II_large"/>
</dbReference>
<evidence type="ECO:0000256" key="1">
    <source>
        <dbReference type="ARBA" id="ARBA00001933"/>
    </source>
</evidence>
<dbReference type="PANTHER" id="PTHR42832:SF3">
    <property type="entry name" value="L-GLUTAMINE--4-(METHYLSULFANYL)-2-OXOBUTANOATE AMINOTRANSFERASE"/>
    <property type="match status" value="1"/>
</dbReference>
<dbReference type="GeneID" id="84575047"/>
<evidence type="ECO:0000256" key="3">
    <source>
        <dbReference type="ARBA" id="ARBA00022679"/>
    </source>
</evidence>
<dbReference type="Gene3D" id="3.40.640.10">
    <property type="entry name" value="Type I PLP-dependent aspartate aminotransferase-like (Major domain)"/>
    <property type="match status" value="1"/>
</dbReference>
<organism evidence="5 6">
    <name type="scientific">Corynebacterium matruchotii</name>
    <dbReference type="NCBI Taxonomy" id="43768"/>
    <lineage>
        <taxon>Bacteria</taxon>
        <taxon>Bacillati</taxon>
        <taxon>Actinomycetota</taxon>
        <taxon>Actinomycetes</taxon>
        <taxon>Mycobacteriales</taxon>
        <taxon>Corynebacteriaceae</taxon>
        <taxon>Corynebacterium</taxon>
    </lineage>
</organism>
<dbReference type="AlphaFoldDB" id="A0A6H9XG40"/>
<dbReference type="InterPro" id="IPR015421">
    <property type="entry name" value="PyrdxlP-dep_Trfase_major"/>
</dbReference>
<dbReference type="GO" id="GO:0030170">
    <property type="term" value="F:pyridoxal phosphate binding"/>
    <property type="evidence" value="ECO:0007669"/>
    <property type="project" value="InterPro"/>
</dbReference>
<evidence type="ECO:0000313" key="5">
    <source>
        <dbReference type="EMBL" id="SPW33201.1"/>
    </source>
</evidence>
<dbReference type="InterPro" id="IPR015422">
    <property type="entry name" value="PyrdxlP-dep_Trfase_small"/>
</dbReference>
<feature type="domain" description="Aminotransferase class I/classII large" evidence="4">
    <location>
        <begin position="33"/>
        <end position="369"/>
    </location>
</feature>
<dbReference type="PANTHER" id="PTHR42832">
    <property type="entry name" value="AMINO ACID AMINOTRANSFERASE"/>
    <property type="match status" value="1"/>
</dbReference>
<evidence type="ECO:0000313" key="6">
    <source>
        <dbReference type="Proteomes" id="UP000249886"/>
    </source>
</evidence>
<dbReference type="CDD" id="cd00609">
    <property type="entry name" value="AAT_like"/>
    <property type="match status" value="1"/>
</dbReference>
<accession>A0A6H9XG40</accession>
<dbReference type="InterPro" id="IPR019880">
    <property type="entry name" value="OxyQ"/>
</dbReference>
<dbReference type="GO" id="GO:0009016">
    <property type="term" value="F:succinyldiaminopimelate transaminase activity"/>
    <property type="evidence" value="ECO:0007669"/>
    <property type="project" value="UniProtKB-EC"/>
</dbReference>
<proteinExistence type="predicted"/>
<dbReference type="RefSeq" id="WP_005527151.1">
    <property type="nucleotide sequence ID" value="NZ_CP050134.2"/>
</dbReference>
<dbReference type="Gene3D" id="3.90.1150.10">
    <property type="entry name" value="Aspartate Aminotransferase, domain 1"/>
    <property type="match status" value="1"/>
</dbReference>
<dbReference type="InterPro" id="IPR050881">
    <property type="entry name" value="LL-DAP_aminotransferase"/>
</dbReference>
<comment type="caution">
    <text evidence="5">The sequence shown here is derived from an EMBL/GenBank/DDBJ whole genome shotgun (WGS) entry which is preliminary data.</text>
</comment>
<protein>
    <submittedName>
        <fullName evidence="5">N-succinyldiaminopimelate aminotransferase</fullName>
        <ecNumber evidence="5">2.6.1.17</ecNumber>
        <ecNumber evidence="5">2.6.1.83</ecNumber>
    </submittedName>
</protein>
<dbReference type="EC" id="2.6.1.17" evidence="5"/>
<sequence length="372" mass="40605">MARITLSSTLPDFPWNLLEPAKRKAGAHPDGLVNLSVGSPVDAVAPGIQLALAEAGAYPGYPQTIGTAALRDAIVASLERRYHIPRNDETTAVLPVIGTKEAIAWLPTLLGCRGTVIIPEIAYPTYEVGVLLAGATPVRSDAPWELDEESINPDDIDLIFLNSPANPTGKILDAAHLRKVIDWARDHDVIVASDECYLGLVWEGEAQSILSPEVTTGDHRNLLAIHSLSKTSNLASYRVGFLAGDPAIIAELTELRKHAGLMVPYPIQAAFVAALQDDDQEALQRLRYAQRRVRLLKAVIEAGFTVVNSEGGLYLWVTRDEDCWATVDWFAERGILVAPGEFYGPTSRTFVRLALTETDENIDKCVRRLAKK</sequence>
<dbReference type="Proteomes" id="UP000249886">
    <property type="component" value="Unassembled WGS sequence"/>
</dbReference>
<keyword evidence="3 5" id="KW-0808">Transferase</keyword>
<evidence type="ECO:0000256" key="2">
    <source>
        <dbReference type="ARBA" id="ARBA00022576"/>
    </source>
</evidence>
<name>A0A6H9XG40_9CORY</name>
<dbReference type="SUPFAM" id="SSF53383">
    <property type="entry name" value="PLP-dependent transferases"/>
    <property type="match status" value="1"/>
</dbReference>
<keyword evidence="2 5" id="KW-0032">Aminotransferase</keyword>
<dbReference type="GO" id="GO:0010285">
    <property type="term" value="F:L,L-diaminopimelate aminotransferase activity"/>
    <property type="evidence" value="ECO:0007669"/>
    <property type="project" value="UniProtKB-EC"/>
</dbReference>
<dbReference type="NCBIfam" id="TIGR03539">
    <property type="entry name" value="DapC_actino"/>
    <property type="match status" value="1"/>
</dbReference>
<comment type="cofactor">
    <cofactor evidence="1">
        <name>pyridoxal 5'-phosphate</name>
        <dbReference type="ChEBI" id="CHEBI:597326"/>
    </cofactor>
</comment>